<feature type="domain" description="Peptidase S33 tripeptidyl aminopeptidase-like C-terminal" evidence="1">
    <location>
        <begin position="2"/>
        <end position="47"/>
    </location>
</feature>
<evidence type="ECO:0000313" key="3">
    <source>
        <dbReference type="Proteomes" id="UP001320766"/>
    </source>
</evidence>
<sequence length="51" mass="5538">MRRVPGSFALRYEGDGHALYTSGVPCVIAHVNRYLLSLRLPVPGTVCRPAA</sequence>
<organism evidence="2 3">
    <name type="scientific">Nonomuraea roseoviolacea subsp. carminata</name>
    <dbReference type="NCBI Taxonomy" id="160689"/>
    <lineage>
        <taxon>Bacteria</taxon>
        <taxon>Bacillati</taxon>
        <taxon>Actinomycetota</taxon>
        <taxon>Actinomycetes</taxon>
        <taxon>Streptosporangiales</taxon>
        <taxon>Streptosporangiaceae</taxon>
        <taxon>Nonomuraea</taxon>
    </lineage>
</organism>
<dbReference type="EMBL" id="JAMZEC010000001">
    <property type="protein sequence ID" value="MCP2352120.1"/>
    <property type="molecule type" value="Genomic_DNA"/>
</dbReference>
<name>A0ABT1KDS7_9ACTN</name>
<accession>A0ABT1KDS7</accession>
<evidence type="ECO:0000259" key="1">
    <source>
        <dbReference type="Pfam" id="PF08386"/>
    </source>
</evidence>
<reference evidence="2 3" key="1">
    <citation type="submission" date="2022-06" db="EMBL/GenBank/DDBJ databases">
        <title>Sequencing the genomes of 1000 actinobacteria strains.</title>
        <authorList>
            <person name="Klenk H.-P."/>
        </authorList>
    </citation>
    <scope>NUCLEOTIDE SEQUENCE [LARGE SCALE GENOMIC DNA]</scope>
    <source>
        <strain evidence="2 3">DSM 44170</strain>
    </source>
</reference>
<dbReference type="Proteomes" id="UP001320766">
    <property type="component" value="Unassembled WGS sequence"/>
</dbReference>
<evidence type="ECO:0000313" key="2">
    <source>
        <dbReference type="EMBL" id="MCP2352120.1"/>
    </source>
</evidence>
<protein>
    <recommendedName>
        <fullName evidence="1">Peptidase S33 tripeptidyl aminopeptidase-like C-terminal domain-containing protein</fullName>
    </recommendedName>
</protein>
<gene>
    <name evidence="2" type="ORF">HD595_008242</name>
</gene>
<dbReference type="Pfam" id="PF08386">
    <property type="entry name" value="Abhydrolase_4"/>
    <property type="match status" value="1"/>
</dbReference>
<keyword evidence="3" id="KW-1185">Reference proteome</keyword>
<comment type="caution">
    <text evidence="2">The sequence shown here is derived from an EMBL/GenBank/DDBJ whole genome shotgun (WGS) entry which is preliminary data.</text>
</comment>
<dbReference type="InterPro" id="IPR013595">
    <property type="entry name" value="Pept_S33_TAP-like_C"/>
</dbReference>
<proteinExistence type="predicted"/>